<dbReference type="EMBL" id="BKCP01008181">
    <property type="protein sequence ID" value="GER48191.1"/>
    <property type="molecule type" value="Genomic_DNA"/>
</dbReference>
<gene>
    <name evidence="2" type="ORF">STAS_25354</name>
</gene>
<accession>A0A5A7QWF3</accession>
<keyword evidence="3" id="KW-1185">Reference proteome</keyword>
<dbReference type="Proteomes" id="UP000325081">
    <property type="component" value="Unassembled WGS sequence"/>
</dbReference>
<organism evidence="2 3">
    <name type="scientific">Striga asiatica</name>
    <name type="common">Asiatic witchweed</name>
    <name type="synonym">Buchnera asiatica</name>
    <dbReference type="NCBI Taxonomy" id="4170"/>
    <lineage>
        <taxon>Eukaryota</taxon>
        <taxon>Viridiplantae</taxon>
        <taxon>Streptophyta</taxon>
        <taxon>Embryophyta</taxon>
        <taxon>Tracheophyta</taxon>
        <taxon>Spermatophyta</taxon>
        <taxon>Magnoliopsida</taxon>
        <taxon>eudicotyledons</taxon>
        <taxon>Gunneridae</taxon>
        <taxon>Pentapetalae</taxon>
        <taxon>asterids</taxon>
        <taxon>lamiids</taxon>
        <taxon>Lamiales</taxon>
        <taxon>Orobanchaceae</taxon>
        <taxon>Buchnereae</taxon>
        <taxon>Striga</taxon>
    </lineage>
</organism>
<dbReference type="AlphaFoldDB" id="A0A5A7QWF3"/>
<protein>
    <submittedName>
        <fullName evidence="2">ARID/BRIGHT DNA-binding domain-containing protein</fullName>
    </submittedName>
</protein>
<keyword evidence="2" id="KW-0238">DNA-binding</keyword>
<feature type="region of interest" description="Disordered" evidence="1">
    <location>
        <begin position="1"/>
        <end position="24"/>
    </location>
</feature>
<dbReference type="GO" id="GO:0003677">
    <property type="term" value="F:DNA binding"/>
    <property type="evidence" value="ECO:0007669"/>
    <property type="project" value="UniProtKB-KW"/>
</dbReference>
<comment type="caution">
    <text evidence="2">The sequence shown here is derived from an EMBL/GenBank/DDBJ whole genome shotgun (WGS) entry which is preliminary data.</text>
</comment>
<proteinExistence type="predicted"/>
<evidence type="ECO:0000313" key="2">
    <source>
        <dbReference type="EMBL" id="GER48191.1"/>
    </source>
</evidence>
<feature type="compositionally biased region" description="Basic and acidic residues" evidence="1">
    <location>
        <begin position="1"/>
        <end position="17"/>
    </location>
</feature>
<evidence type="ECO:0000256" key="1">
    <source>
        <dbReference type="SAM" id="MobiDB-lite"/>
    </source>
</evidence>
<evidence type="ECO:0000313" key="3">
    <source>
        <dbReference type="Proteomes" id="UP000325081"/>
    </source>
</evidence>
<reference evidence="3" key="1">
    <citation type="journal article" date="2019" name="Curr. Biol.">
        <title>Genome Sequence of Striga asiatica Provides Insight into the Evolution of Plant Parasitism.</title>
        <authorList>
            <person name="Yoshida S."/>
            <person name="Kim S."/>
            <person name="Wafula E.K."/>
            <person name="Tanskanen J."/>
            <person name="Kim Y.M."/>
            <person name="Honaas L."/>
            <person name="Yang Z."/>
            <person name="Spallek T."/>
            <person name="Conn C.E."/>
            <person name="Ichihashi Y."/>
            <person name="Cheong K."/>
            <person name="Cui S."/>
            <person name="Der J.P."/>
            <person name="Gundlach H."/>
            <person name="Jiao Y."/>
            <person name="Hori C."/>
            <person name="Ishida J.K."/>
            <person name="Kasahara H."/>
            <person name="Kiba T."/>
            <person name="Kim M.S."/>
            <person name="Koo N."/>
            <person name="Laohavisit A."/>
            <person name="Lee Y.H."/>
            <person name="Lumba S."/>
            <person name="McCourt P."/>
            <person name="Mortimer J.C."/>
            <person name="Mutuku J.M."/>
            <person name="Nomura T."/>
            <person name="Sasaki-Sekimoto Y."/>
            <person name="Seto Y."/>
            <person name="Wang Y."/>
            <person name="Wakatake T."/>
            <person name="Sakakibara H."/>
            <person name="Demura T."/>
            <person name="Yamaguchi S."/>
            <person name="Yoneyama K."/>
            <person name="Manabe R.I."/>
            <person name="Nelson D.C."/>
            <person name="Schulman A.H."/>
            <person name="Timko M.P."/>
            <person name="dePamphilis C.W."/>
            <person name="Choi D."/>
            <person name="Shirasu K."/>
        </authorList>
    </citation>
    <scope>NUCLEOTIDE SEQUENCE [LARGE SCALE GENOMIC DNA]</scope>
    <source>
        <strain evidence="3">cv. UVA1</strain>
    </source>
</reference>
<sequence>MLEKEVNRKGESDDDGKSGGQNSPYRRRILAAHQIQGLNWGGMIGGDGNNGDKNYGHIQTSPYTPTEHPIKIPGGSISSSESFAKNDFFPISSTTFLAGPESLGLSFMHRAVLILGSKTIDCGGEDFFFSVSTLLLLYRLATILPGLDSFLPAVGSTFSPPSLNSFLGWTEFRTESSFFEKAFLDEIVVTACLEFLISDFSPIFLEFGLTLEKPKPTFSSSMPCNFHICLDLAARKISAGPTLATLRAPDMISTGPRLIPLLLSVVPSAFFGFMNFAGTARIFFSTAFSFASAFSSLRASNLDLSFEMWDSISSISSSIAFSSLISTKATIFSPGLSFRKPPVLDFFSSTARLSELTGLNGVLEDFREDDNREGIRSFSGPTHRFSLSETESKEALGLPKIDFNEPQDCLLALRSSEIPPLLSKAALFHIWSSAEGSMASET</sequence>
<name>A0A5A7QWF3_STRAF</name>